<dbReference type="AlphaFoldDB" id="A0A9P4LKN3"/>
<evidence type="ECO:0000256" key="1">
    <source>
        <dbReference type="SAM" id="MobiDB-lite"/>
    </source>
</evidence>
<gene>
    <name evidence="2" type="ORF">EK21DRAFT_90270</name>
</gene>
<organism evidence="2 3">
    <name type="scientific">Setomelanomma holmii</name>
    <dbReference type="NCBI Taxonomy" id="210430"/>
    <lineage>
        <taxon>Eukaryota</taxon>
        <taxon>Fungi</taxon>
        <taxon>Dikarya</taxon>
        <taxon>Ascomycota</taxon>
        <taxon>Pezizomycotina</taxon>
        <taxon>Dothideomycetes</taxon>
        <taxon>Pleosporomycetidae</taxon>
        <taxon>Pleosporales</taxon>
        <taxon>Pleosporineae</taxon>
        <taxon>Phaeosphaeriaceae</taxon>
        <taxon>Setomelanomma</taxon>
    </lineage>
</organism>
<feature type="region of interest" description="Disordered" evidence="1">
    <location>
        <begin position="173"/>
        <end position="195"/>
    </location>
</feature>
<feature type="compositionally biased region" description="Polar residues" evidence="1">
    <location>
        <begin position="173"/>
        <end position="185"/>
    </location>
</feature>
<name>A0A9P4LKN3_9PLEO</name>
<proteinExistence type="predicted"/>
<evidence type="ECO:0000313" key="2">
    <source>
        <dbReference type="EMBL" id="KAF2028908.1"/>
    </source>
</evidence>
<accession>A0A9P4LKN3</accession>
<protein>
    <submittedName>
        <fullName evidence="2">Uncharacterized protein</fullName>
    </submittedName>
</protein>
<keyword evidence="3" id="KW-1185">Reference proteome</keyword>
<sequence>MSEARRRPVEKELMPTQPTITTSVNIHNMTSPAAHPQTSMTVARLAGPAVDSLTKVCPRGPPAPRPPNCPPGTSRFYEHLDADTDSSRADSGIEFNPSSRGLEKAKVRSCLAPVKKLFSSLRRSIRKTVIPEAARPAAKKKRQMPLRWYQGGAADEYYRFFFTDPVTDFQPPVNTGPQQPEQTATGFPFPISSDDDDDYNADEDTGIATQVSPITPTNRHVSVCSDSESELEPNQLFVDGSSEIDVIEHRGSLFTQGSENDSARFHFVADRATVAAGIFLGRRDGLHYRVTRKEAQSLFADFDTSFNHKEVDDPDKRKLIFLSNETDQEDWALRTVPCVETWLELDQIPDEGVWEHQDEDPGIMHRLLWMEFCLGEEDEWADMNHAELAEEETQ</sequence>
<dbReference type="EMBL" id="ML978207">
    <property type="protein sequence ID" value="KAF2028908.1"/>
    <property type="molecule type" value="Genomic_DNA"/>
</dbReference>
<dbReference type="Proteomes" id="UP000799777">
    <property type="component" value="Unassembled WGS sequence"/>
</dbReference>
<evidence type="ECO:0000313" key="3">
    <source>
        <dbReference type="Proteomes" id="UP000799777"/>
    </source>
</evidence>
<comment type="caution">
    <text evidence="2">The sequence shown here is derived from an EMBL/GenBank/DDBJ whole genome shotgun (WGS) entry which is preliminary data.</text>
</comment>
<reference evidence="2" key="1">
    <citation type="journal article" date="2020" name="Stud. Mycol.">
        <title>101 Dothideomycetes genomes: a test case for predicting lifestyles and emergence of pathogens.</title>
        <authorList>
            <person name="Haridas S."/>
            <person name="Albert R."/>
            <person name="Binder M."/>
            <person name="Bloem J."/>
            <person name="Labutti K."/>
            <person name="Salamov A."/>
            <person name="Andreopoulos B."/>
            <person name="Baker S."/>
            <person name="Barry K."/>
            <person name="Bills G."/>
            <person name="Bluhm B."/>
            <person name="Cannon C."/>
            <person name="Castanera R."/>
            <person name="Culley D."/>
            <person name="Daum C."/>
            <person name="Ezra D."/>
            <person name="Gonzalez J."/>
            <person name="Henrissat B."/>
            <person name="Kuo A."/>
            <person name="Liang C."/>
            <person name="Lipzen A."/>
            <person name="Lutzoni F."/>
            <person name="Magnuson J."/>
            <person name="Mondo S."/>
            <person name="Nolan M."/>
            <person name="Ohm R."/>
            <person name="Pangilinan J."/>
            <person name="Park H.-J."/>
            <person name="Ramirez L."/>
            <person name="Alfaro M."/>
            <person name="Sun H."/>
            <person name="Tritt A."/>
            <person name="Yoshinaga Y."/>
            <person name="Zwiers L.-H."/>
            <person name="Turgeon B."/>
            <person name="Goodwin S."/>
            <person name="Spatafora J."/>
            <person name="Crous P."/>
            <person name="Grigoriev I."/>
        </authorList>
    </citation>
    <scope>NUCLEOTIDE SEQUENCE</scope>
    <source>
        <strain evidence="2">CBS 110217</strain>
    </source>
</reference>